<name>A0A8B6G0B9_MYTGA</name>
<organism evidence="2 3">
    <name type="scientific">Mytilus galloprovincialis</name>
    <name type="common">Mediterranean mussel</name>
    <dbReference type="NCBI Taxonomy" id="29158"/>
    <lineage>
        <taxon>Eukaryota</taxon>
        <taxon>Metazoa</taxon>
        <taxon>Spiralia</taxon>
        <taxon>Lophotrochozoa</taxon>
        <taxon>Mollusca</taxon>
        <taxon>Bivalvia</taxon>
        <taxon>Autobranchia</taxon>
        <taxon>Pteriomorphia</taxon>
        <taxon>Mytilida</taxon>
        <taxon>Mytiloidea</taxon>
        <taxon>Mytilidae</taxon>
        <taxon>Mytilinae</taxon>
        <taxon>Mytilus</taxon>
    </lineage>
</organism>
<dbReference type="PANTHER" id="PTHR19143:SF458">
    <property type="entry name" value="FIBRINOGEN C-TERMINAL DOMAIN-CONTAINING PROTEIN-RELATED"/>
    <property type="match status" value="1"/>
</dbReference>
<dbReference type="AlphaFoldDB" id="A0A8B6G0B9"/>
<dbReference type="CDD" id="cd00087">
    <property type="entry name" value="FReD"/>
    <property type="match status" value="1"/>
</dbReference>
<dbReference type="PANTHER" id="PTHR19143">
    <property type="entry name" value="FIBRINOGEN/TENASCIN/ANGIOPOEITIN"/>
    <property type="match status" value="1"/>
</dbReference>
<evidence type="ECO:0000313" key="3">
    <source>
        <dbReference type="Proteomes" id="UP000596742"/>
    </source>
</evidence>
<dbReference type="NCBIfam" id="NF040941">
    <property type="entry name" value="GGGWT_bact"/>
    <property type="match status" value="1"/>
</dbReference>
<gene>
    <name evidence="2" type="ORF">MGAL_10B067951</name>
</gene>
<dbReference type="Proteomes" id="UP000596742">
    <property type="component" value="Unassembled WGS sequence"/>
</dbReference>
<dbReference type="OrthoDB" id="7871457at2759"/>
<evidence type="ECO:0000259" key="1">
    <source>
        <dbReference type="PROSITE" id="PS51406"/>
    </source>
</evidence>
<proteinExistence type="predicted"/>
<protein>
    <recommendedName>
        <fullName evidence="1">Fibrinogen C-terminal domain-containing protein</fullName>
    </recommendedName>
</protein>
<feature type="domain" description="Fibrinogen C-terminal" evidence="1">
    <location>
        <begin position="118"/>
        <end position="326"/>
    </location>
</feature>
<reference evidence="2" key="1">
    <citation type="submission" date="2018-11" db="EMBL/GenBank/DDBJ databases">
        <authorList>
            <person name="Alioto T."/>
            <person name="Alioto T."/>
        </authorList>
    </citation>
    <scope>NUCLEOTIDE SEQUENCE</scope>
</reference>
<comment type="caution">
    <text evidence="2">The sequence shown here is derived from an EMBL/GenBank/DDBJ whole genome shotgun (WGS) entry which is preliminary data.</text>
</comment>
<dbReference type="Gene3D" id="3.90.215.10">
    <property type="entry name" value="Gamma Fibrinogen, chain A, domain 1"/>
    <property type="match status" value="1"/>
</dbReference>
<dbReference type="InterPro" id="IPR014716">
    <property type="entry name" value="Fibrinogen_a/b/g_C_1"/>
</dbReference>
<dbReference type="EMBL" id="UYJE01007678">
    <property type="protein sequence ID" value="VDI56926.1"/>
    <property type="molecule type" value="Genomic_DNA"/>
</dbReference>
<dbReference type="InterPro" id="IPR002181">
    <property type="entry name" value="Fibrinogen_a/b/g_C_dom"/>
</dbReference>
<dbReference type="SMART" id="SM00186">
    <property type="entry name" value="FBG"/>
    <property type="match status" value="1"/>
</dbReference>
<dbReference type="InterPro" id="IPR050373">
    <property type="entry name" value="Fibrinogen_C-term_domain"/>
</dbReference>
<dbReference type="SUPFAM" id="SSF56496">
    <property type="entry name" value="Fibrinogen C-terminal domain-like"/>
    <property type="match status" value="1"/>
</dbReference>
<evidence type="ECO:0000313" key="2">
    <source>
        <dbReference type="EMBL" id="VDI56926.1"/>
    </source>
</evidence>
<dbReference type="InterPro" id="IPR036056">
    <property type="entry name" value="Fibrinogen-like_C"/>
</dbReference>
<keyword evidence="3" id="KW-1185">Reference proteome</keyword>
<dbReference type="PROSITE" id="PS51406">
    <property type="entry name" value="FIBRINOGEN_C_2"/>
    <property type="match status" value="1"/>
</dbReference>
<accession>A0A8B6G0B9</accession>
<dbReference type="Pfam" id="PF00147">
    <property type="entry name" value="Fibrinogen_C"/>
    <property type="match status" value="1"/>
</dbReference>
<sequence>MDGRLWSGRGEHFHQLGKTSRRVLCMVLLLHIHLINSDLQTGQFLIHKNKILTTSLSMISTKESSLQRCAAECLKSQSCCVCSYNESTKVCVTDTSGCCNVQTKSSEESVVMVRENKENFTDIPFDCSDILKCWSTISGEFTIYPEGIGALEVQCDMNTDTGGWTVIQNRNSSSTMFYTDWAQYKNGFGIISSDFWIGNDNLHMLTSKRNYQLRVDLVDWNGETRYAVYNIFIVGDENTQYKLSIDGYSGTAGDSFYYHNDMKFSTRDFDNDLVTDPSIQSCAQQYSGGWWYMTCYQVNLHGTYLAWEAFGGAYYDLKHSKMMIRV</sequence>
<dbReference type="GO" id="GO:0005615">
    <property type="term" value="C:extracellular space"/>
    <property type="evidence" value="ECO:0007669"/>
    <property type="project" value="TreeGrafter"/>
</dbReference>